<geneLocation type="nucleomorph" evidence="2"/>
<proteinExistence type="predicted"/>
<dbReference type="AlphaFoldDB" id="F2HIB2"/>
<evidence type="ECO:0000313" key="3">
    <source>
        <dbReference type="Proteomes" id="UP000243423"/>
    </source>
</evidence>
<keyword evidence="2" id="KW-0542">Nucleomorph</keyword>
<reference evidence="2 3" key="1">
    <citation type="journal article" date="2011" name="Genome Biol. Evol.">
        <title>Complete nucleomorph genome sequence of the nonphotosynthetic alga Cryptomonas paramecium reveals a core nucleomorph gene set.</title>
        <authorList>
            <person name="Tanifuji G."/>
            <person name="Onodera N.T."/>
            <person name="Wheeler T.J."/>
            <person name="Dlutek M."/>
            <person name="Donaher N."/>
            <person name="Archibald J.M."/>
        </authorList>
    </citation>
    <scope>NUCLEOTIDE SEQUENCE [LARGE SCALE GENOMIC DNA]</scope>
    <source>
        <strain evidence="2 3">CCAP977/2A</strain>
    </source>
</reference>
<dbReference type="PANTHER" id="PTHR10540">
    <property type="entry name" value="EUKARYOTIC TRANSLATION INITIATION FACTOR 3 SUBUNIT F-RELATED"/>
    <property type="match status" value="1"/>
</dbReference>
<keyword evidence="2" id="KW-0647">Proteasome</keyword>
<gene>
    <name evidence="2" type="primary">prsS12</name>
    <name evidence="2" type="ORF">CPARA_3gp378</name>
</gene>
<organism evidence="2 3">
    <name type="scientific">Cryptomonas paramaecium</name>
    <dbReference type="NCBI Taxonomy" id="2898"/>
    <lineage>
        <taxon>Eukaryota</taxon>
        <taxon>Cryptophyceae</taxon>
        <taxon>Cryptomonadales</taxon>
        <taxon>Cryptomonadaceae</taxon>
        <taxon>Cryptomonas</taxon>
    </lineage>
</organism>
<dbReference type="SMART" id="SM00232">
    <property type="entry name" value="JAB_MPN"/>
    <property type="match status" value="1"/>
</dbReference>
<dbReference type="GO" id="GO:0000502">
    <property type="term" value="C:proteasome complex"/>
    <property type="evidence" value="ECO:0007669"/>
    <property type="project" value="UniProtKB-KW"/>
</dbReference>
<sequence length="265" mass="31522">MCFEIILHPVVLLEIIKKKNIEFFNQKNVKRKVGCLMGYKKKDKISVTFSFSLPFEQEDFENNWFIDYYFIEKMTEIHKKINTKESILGWYSTGKKIHRNDTDIYQIFRGYTKYPIQLLLWINPKSHVIFMCAFVNQNNVSEKYLLKNVSITIGMLESEKIGIFYTLKHSESLGKLLHLNVLKNYIELIQMCIRHILKFLQCEIVKTRHDFSLKKFYSIFKKILLISNANFLLEKKKITWVIFSLVNILNSVCKKLSVYKKFVGV</sequence>
<dbReference type="Pfam" id="PF01398">
    <property type="entry name" value="JAB"/>
    <property type="match status" value="1"/>
</dbReference>
<name>F2HIB2_9CRYP</name>
<dbReference type="InterPro" id="IPR000555">
    <property type="entry name" value="JAMM/MPN+_dom"/>
</dbReference>
<protein>
    <submittedName>
        <fullName evidence="2">26S proteasome regulatory SU</fullName>
    </submittedName>
</protein>
<evidence type="ECO:0000259" key="1">
    <source>
        <dbReference type="SMART" id="SM00232"/>
    </source>
</evidence>
<dbReference type="EMBL" id="CP002174">
    <property type="protein sequence ID" value="AEA39036.1"/>
    <property type="molecule type" value="Genomic_DNA"/>
</dbReference>
<evidence type="ECO:0000313" key="2">
    <source>
        <dbReference type="EMBL" id="AEA39036.1"/>
    </source>
</evidence>
<dbReference type="RefSeq" id="XP_003239934.1">
    <property type="nucleotide sequence ID" value="XM_003239886.1"/>
</dbReference>
<feature type="domain" description="JAB1/MPN/MOV34 metalloenzyme" evidence="1">
    <location>
        <begin position="4"/>
        <end position="144"/>
    </location>
</feature>
<accession>F2HIB2</accession>
<dbReference type="GO" id="GO:0008237">
    <property type="term" value="F:metallopeptidase activity"/>
    <property type="evidence" value="ECO:0007669"/>
    <property type="project" value="InterPro"/>
</dbReference>
<dbReference type="Gene3D" id="3.40.140.10">
    <property type="entry name" value="Cytidine Deaminase, domain 2"/>
    <property type="match status" value="1"/>
</dbReference>
<dbReference type="Proteomes" id="UP000243423">
    <property type="component" value="Nucleomorph 3"/>
</dbReference>
<dbReference type="GeneID" id="10447290"/>